<comment type="subunit">
    <text evidence="4">Component of the ER membrane protein complex (EMC).</text>
</comment>
<dbReference type="InterPro" id="IPR039856">
    <property type="entry name" value="EMC2-like"/>
</dbReference>
<dbReference type="Proteomes" id="UP001214628">
    <property type="component" value="Chromosome 1"/>
</dbReference>
<proteinExistence type="inferred from homology"/>
<dbReference type="InterPro" id="IPR019734">
    <property type="entry name" value="TPR_rpt"/>
</dbReference>
<dbReference type="AlphaFoldDB" id="A0AAF0F390"/>
<keyword evidence="1" id="KW-0677">Repeat</keyword>
<dbReference type="SUPFAM" id="SSF52540">
    <property type="entry name" value="P-loop containing nucleoside triphosphate hydrolases"/>
    <property type="match status" value="1"/>
</dbReference>
<name>A0AAF0F390_9BASI</name>
<evidence type="ECO:0000256" key="3">
    <source>
        <dbReference type="PROSITE-ProRule" id="PRU00339"/>
    </source>
</evidence>
<keyword evidence="2 3" id="KW-0802">TPR repeat</keyword>
<feature type="domain" description="EMC2 TPR-like" evidence="6">
    <location>
        <begin position="370"/>
        <end position="476"/>
    </location>
</feature>
<dbReference type="PROSITE" id="PS50005">
    <property type="entry name" value="TPR"/>
    <property type="match status" value="2"/>
</dbReference>
<dbReference type="GO" id="GO:0072546">
    <property type="term" value="C:EMC complex"/>
    <property type="evidence" value="ECO:0007669"/>
    <property type="project" value="UniProtKB-UniRule"/>
</dbReference>
<dbReference type="Gene3D" id="1.25.40.10">
    <property type="entry name" value="Tetratricopeptide repeat domain"/>
    <property type="match status" value="1"/>
</dbReference>
<dbReference type="InterPro" id="IPR011990">
    <property type="entry name" value="TPR-like_helical_dom_sf"/>
</dbReference>
<keyword evidence="4" id="KW-0472">Membrane</keyword>
<dbReference type="Gene3D" id="3.40.50.300">
    <property type="entry name" value="P-loop containing nucleotide triphosphate hydrolases"/>
    <property type="match status" value="1"/>
</dbReference>
<dbReference type="EMBL" id="CP118375">
    <property type="protein sequence ID" value="WFD42111.1"/>
    <property type="molecule type" value="Genomic_DNA"/>
</dbReference>
<dbReference type="InterPro" id="IPR055217">
    <property type="entry name" value="TPR_EMC2"/>
</dbReference>
<sequence>MTATAASTKPIIVWCHPRSCSTAFERAFLQRKDTQIFHEPLGDPFYFGKARACHRYPEEECKKSSGYDKTIESVALSLLESAKQPREEECRFIFIKDMAQYIFSPEALHELHPESKLFPTGGAYTAPKPGENPTALPTALLQRFQHTFLIRTPEKSVPSYYKCTQEKAAGFDFFDPAEAGYKELELLYNWIADPKSTFHQPAEENERYAEFPKQEQAMPPPLVGASVLLSNPGATLQQYCEALGVPFTEDMLSWNPGAVDIWAKWGKYHESAEGSSGFIQEKPKEETPKPQPDEVQRCIENPDRSSYDVVRYGEWILENDELFALGDDLWSFLEQLGLASAEMGKYELAELCLSRLTTRFPNSSRVVLFQGTVLESKGSLQEAQQLYESFLRQDPSHLLIVKRRIACLRSQSDKVREASEALADFVDHFPLDQEAWQELASVYLEQNKYAQAAFALEELILLAPHNIFYLLQYAEVLYTNGDLAKAYKIYLRILELGDEELRPKNPSTNKLKSGPWIRALWGLKLVRI</sequence>
<evidence type="ECO:0000256" key="2">
    <source>
        <dbReference type="ARBA" id="ARBA00022803"/>
    </source>
</evidence>
<evidence type="ECO:0000259" key="6">
    <source>
        <dbReference type="Pfam" id="PF22890"/>
    </source>
</evidence>
<dbReference type="SUPFAM" id="SSF48452">
    <property type="entry name" value="TPR-like"/>
    <property type="match status" value="1"/>
</dbReference>
<dbReference type="SMART" id="SM00028">
    <property type="entry name" value="TPR"/>
    <property type="match status" value="4"/>
</dbReference>
<dbReference type="Pfam" id="PF22890">
    <property type="entry name" value="TPR_EMC2"/>
    <property type="match status" value="1"/>
</dbReference>
<feature type="region of interest" description="Disordered" evidence="5">
    <location>
        <begin position="274"/>
        <end position="297"/>
    </location>
</feature>
<dbReference type="PANTHER" id="PTHR12760">
    <property type="entry name" value="TETRATRICOPEPTIDE REPEAT PROTEIN"/>
    <property type="match status" value="1"/>
</dbReference>
<evidence type="ECO:0000313" key="7">
    <source>
        <dbReference type="EMBL" id="WFD42111.1"/>
    </source>
</evidence>
<evidence type="ECO:0000256" key="4">
    <source>
        <dbReference type="RuleBase" id="RU367091"/>
    </source>
</evidence>
<comment type="similarity">
    <text evidence="4">Belongs to the EMC2 family.</text>
</comment>
<keyword evidence="4" id="KW-0256">Endoplasmic reticulum</keyword>
<keyword evidence="8" id="KW-1185">Reference proteome</keyword>
<comment type="function">
    <text evidence="4">Part of the endoplasmic reticulum membrane protein complex (EMC) that enables the energy-independent insertion into endoplasmic reticulum membranes of newly synthesized membrane proteins.</text>
</comment>
<dbReference type="InterPro" id="IPR027417">
    <property type="entry name" value="P-loop_NTPase"/>
</dbReference>
<feature type="repeat" description="TPR" evidence="3">
    <location>
        <begin position="364"/>
        <end position="397"/>
    </location>
</feature>
<gene>
    <name evidence="7" type="ORF">MPSI1_000749</name>
</gene>
<evidence type="ECO:0000256" key="1">
    <source>
        <dbReference type="ARBA" id="ARBA00022737"/>
    </source>
</evidence>
<feature type="repeat" description="TPR" evidence="3">
    <location>
        <begin position="433"/>
        <end position="466"/>
    </location>
</feature>
<feature type="compositionally biased region" description="Basic and acidic residues" evidence="5">
    <location>
        <begin position="281"/>
        <end position="297"/>
    </location>
</feature>
<evidence type="ECO:0000313" key="8">
    <source>
        <dbReference type="Proteomes" id="UP001214628"/>
    </source>
</evidence>
<organism evidence="7 8">
    <name type="scientific">Malassezia psittaci</name>
    <dbReference type="NCBI Taxonomy" id="1821823"/>
    <lineage>
        <taxon>Eukaryota</taxon>
        <taxon>Fungi</taxon>
        <taxon>Dikarya</taxon>
        <taxon>Basidiomycota</taxon>
        <taxon>Ustilaginomycotina</taxon>
        <taxon>Malasseziomycetes</taxon>
        <taxon>Malasseziales</taxon>
        <taxon>Malasseziaceae</taxon>
        <taxon>Malassezia</taxon>
    </lineage>
</organism>
<reference evidence="7" key="1">
    <citation type="submission" date="2023-02" db="EMBL/GenBank/DDBJ databases">
        <title>Mating type loci evolution in Malassezia.</title>
        <authorList>
            <person name="Coelho M.A."/>
        </authorList>
    </citation>
    <scope>NUCLEOTIDE SEQUENCE</scope>
    <source>
        <strain evidence="7">CBS 14136</strain>
    </source>
</reference>
<comment type="subcellular location">
    <subcellularLocation>
        <location evidence="4">Endoplasmic reticulum membrane</location>
        <topology evidence="4">Peripheral membrane protein</topology>
        <orientation evidence="4">Cytoplasmic side</orientation>
    </subcellularLocation>
</comment>
<accession>A0AAF0F390</accession>
<protein>
    <recommendedName>
        <fullName evidence="4">ER membrane protein complex subunit 2</fullName>
    </recommendedName>
</protein>
<evidence type="ECO:0000256" key="5">
    <source>
        <dbReference type="SAM" id="MobiDB-lite"/>
    </source>
</evidence>